<dbReference type="SMART" id="SM00471">
    <property type="entry name" value="HDc"/>
    <property type="match status" value="1"/>
</dbReference>
<dbReference type="PANTHER" id="PTHR11373:SF4">
    <property type="entry name" value="DEOXYNUCLEOSIDE TRIPHOSPHATE TRIPHOSPHOHYDROLASE SAMHD1"/>
    <property type="match status" value="1"/>
</dbReference>
<reference evidence="4 5" key="1">
    <citation type="submission" date="2021-03" db="EMBL/GenBank/DDBJ databases">
        <title>Genomic Encyclopedia of Type Strains, Phase IV (KMG-IV): sequencing the most valuable type-strain genomes for metagenomic binning, comparative biology and taxonomic classification.</title>
        <authorList>
            <person name="Goeker M."/>
        </authorList>
    </citation>
    <scope>NUCLEOTIDE SEQUENCE [LARGE SCALE GENOMIC DNA]</scope>
    <source>
        <strain evidence="4 5">DSM 23491</strain>
    </source>
</reference>
<dbReference type="GO" id="GO:0008832">
    <property type="term" value="F:dGTPase activity"/>
    <property type="evidence" value="ECO:0007669"/>
    <property type="project" value="UniProtKB-EC"/>
</dbReference>
<sequence>MKMSEPRERRQYNEKTRERSPRTAYERDYSRLIHSPTFRRLQGKSQVFGAGTGDYYRTRLTHSLEVAQIARQAAKSLMNKYKEVNLEYADNPGLVIDNEVVECAAIAHDFGHPPFGHKGEEVLASILDNFIKQKVRDEIQGKIVTDEQKQQLWAEKRALYEHFEGNAHNFRLIMFLEKREKYDGLNLSNAVLLGINKYPYSGLDNKKGMYRHEWDYIREVRSEWGIPYGKMTLEAQLMDLCDDIAYSAHDLEDGIKAGKIQVHEHFFNDPSLKKLIIEKITTLEDVFWKDQSLQAIEKKVDDVLSFYLDVWREKLIICEHDLSSTRREVKAYWVNRFVTSLGVIEDGAWKKVTFVKEGQEDQNMLRTVSVLKSFAWVTMIKDLRVQRLQKRSEWIIRRLWDAFLDQSTSTAIIPSDWLNRFEKEQAKPNPVWTWERMIIDYIAGMTDFFAEKIYNELYGLKMGSIYDLD</sequence>
<evidence type="ECO:0000256" key="1">
    <source>
        <dbReference type="ARBA" id="ARBA00022801"/>
    </source>
</evidence>
<protein>
    <submittedName>
        <fullName evidence="4">DGTPase</fullName>
        <ecNumber evidence="4">3.1.5.1</ecNumber>
    </submittedName>
</protein>
<keyword evidence="5" id="KW-1185">Reference proteome</keyword>
<dbReference type="PANTHER" id="PTHR11373">
    <property type="entry name" value="DEOXYNUCLEOSIDE TRIPHOSPHATE TRIPHOSPHOHYDROLASE"/>
    <property type="match status" value="1"/>
</dbReference>
<dbReference type="InterPro" id="IPR003607">
    <property type="entry name" value="HD/PDEase_dom"/>
</dbReference>
<dbReference type="InterPro" id="IPR050135">
    <property type="entry name" value="dGTPase-like"/>
</dbReference>
<dbReference type="Proteomes" id="UP001519273">
    <property type="component" value="Unassembled WGS sequence"/>
</dbReference>
<accession>A0ABS4H522</accession>
<organism evidence="4 5">
    <name type="scientific">Paenibacillus sediminis</name>
    <dbReference type="NCBI Taxonomy" id="664909"/>
    <lineage>
        <taxon>Bacteria</taxon>
        <taxon>Bacillati</taxon>
        <taxon>Bacillota</taxon>
        <taxon>Bacilli</taxon>
        <taxon>Bacillales</taxon>
        <taxon>Paenibacillaceae</taxon>
        <taxon>Paenibacillus</taxon>
    </lineage>
</organism>
<feature type="region of interest" description="Disordered" evidence="2">
    <location>
        <begin position="1"/>
        <end position="25"/>
    </location>
</feature>
<dbReference type="SUPFAM" id="SSF109604">
    <property type="entry name" value="HD-domain/PDEase-like"/>
    <property type="match status" value="1"/>
</dbReference>
<dbReference type="Pfam" id="PF01966">
    <property type="entry name" value="HD"/>
    <property type="match status" value="1"/>
</dbReference>
<dbReference type="InterPro" id="IPR006261">
    <property type="entry name" value="dGTPase"/>
</dbReference>
<evidence type="ECO:0000256" key="2">
    <source>
        <dbReference type="SAM" id="MobiDB-lite"/>
    </source>
</evidence>
<keyword evidence="1 4" id="KW-0378">Hydrolase</keyword>
<dbReference type="NCBIfam" id="TIGR01353">
    <property type="entry name" value="dGTP_triPase"/>
    <property type="match status" value="1"/>
</dbReference>
<evidence type="ECO:0000259" key="3">
    <source>
        <dbReference type="PROSITE" id="PS51831"/>
    </source>
</evidence>
<comment type="caution">
    <text evidence="4">The sequence shown here is derived from an EMBL/GenBank/DDBJ whole genome shotgun (WGS) entry which is preliminary data.</text>
</comment>
<dbReference type="InterPro" id="IPR006674">
    <property type="entry name" value="HD_domain"/>
</dbReference>
<dbReference type="Gene3D" id="1.10.3210.10">
    <property type="entry name" value="Hypothetical protein af1432"/>
    <property type="match status" value="1"/>
</dbReference>
<dbReference type="RefSeq" id="WP_209849650.1">
    <property type="nucleotide sequence ID" value="NZ_CBCRVE010000005.1"/>
</dbReference>
<feature type="domain" description="HD" evidence="3">
    <location>
        <begin position="59"/>
        <end position="247"/>
    </location>
</feature>
<name>A0ABS4H522_9BACL</name>
<dbReference type="CDD" id="cd00077">
    <property type="entry name" value="HDc"/>
    <property type="match status" value="1"/>
</dbReference>
<dbReference type="EC" id="3.1.5.1" evidence="4"/>
<evidence type="ECO:0000313" key="5">
    <source>
        <dbReference type="Proteomes" id="UP001519273"/>
    </source>
</evidence>
<dbReference type="PROSITE" id="PS51831">
    <property type="entry name" value="HD"/>
    <property type="match status" value="1"/>
</dbReference>
<dbReference type="EMBL" id="JAGGKP010000005">
    <property type="protein sequence ID" value="MBP1937357.1"/>
    <property type="molecule type" value="Genomic_DNA"/>
</dbReference>
<dbReference type="Pfam" id="PF13286">
    <property type="entry name" value="HD_assoc"/>
    <property type="match status" value="1"/>
</dbReference>
<gene>
    <name evidence="4" type="ORF">J2Z20_002252</name>
</gene>
<dbReference type="InterPro" id="IPR026875">
    <property type="entry name" value="PHydrolase_assoc_dom"/>
</dbReference>
<evidence type="ECO:0000313" key="4">
    <source>
        <dbReference type="EMBL" id="MBP1937357.1"/>
    </source>
</evidence>
<proteinExistence type="predicted"/>